<keyword evidence="1" id="KW-0812">Transmembrane</keyword>
<evidence type="ECO:0000256" key="1">
    <source>
        <dbReference type="SAM" id="Phobius"/>
    </source>
</evidence>
<feature type="transmembrane region" description="Helical" evidence="1">
    <location>
        <begin position="317"/>
        <end position="343"/>
    </location>
</feature>
<accession>A0A840WHP0</accession>
<dbReference type="RefSeq" id="WP_184361882.1">
    <property type="nucleotide sequence ID" value="NZ_BAAAKM010000107.1"/>
</dbReference>
<keyword evidence="1" id="KW-0472">Membrane</keyword>
<evidence type="ECO:0008006" key="4">
    <source>
        <dbReference type="Google" id="ProtNLM"/>
    </source>
</evidence>
<evidence type="ECO:0000313" key="2">
    <source>
        <dbReference type="EMBL" id="MBB5489588.1"/>
    </source>
</evidence>
<feature type="transmembrane region" description="Helical" evidence="1">
    <location>
        <begin position="242"/>
        <end position="259"/>
    </location>
</feature>
<proteinExistence type="predicted"/>
<comment type="caution">
    <text evidence="2">The sequence shown here is derived from an EMBL/GenBank/DDBJ whole genome shotgun (WGS) entry which is preliminary data.</text>
</comment>
<dbReference type="AlphaFoldDB" id="A0A840WHP0"/>
<feature type="transmembrane region" description="Helical" evidence="1">
    <location>
        <begin position="280"/>
        <end position="305"/>
    </location>
</feature>
<organism evidence="2 3">
    <name type="scientific">Nocardiopsis metallicus</name>
    <dbReference type="NCBI Taxonomy" id="179819"/>
    <lineage>
        <taxon>Bacteria</taxon>
        <taxon>Bacillati</taxon>
        <taxon>Actinomycetota</taxon>
        <taxon>Actinomycetes</taxon>
        <taxon>Streptosporangiales</taxon>
        <taxon>Nocardiopsidaceae</taxon>
        <taxon>Nocardiopsis</taxon>
    </lineage>
</organism>
<sequence length="355" mass="36413">MRPSAILSEAWRNLATGTSRAAVFALGLAAVCGALAVADARNIVALEQRAAEFVASGASVRVLSAESGVTGASCDALAGVEGVGGAGALREHPALRLDAMPDNPLPAYTVTPGFADVLGVDAVTAEGVWLSEETARTLEAVPGQNLSTAEGTLTIAGTFPYPDDGRDVRPGYAALVPSADTEPFDECWARVWPTSESTQELLLFAVAADSPEDTALTTGQLNASLGETFDGAAGFDGRITRFAAPSTVLAGLLLGFVAVRLRRLEFASALHVGQSRRSQLATTLLETGAWSAAGLVLAGCALVLASHLGHPGEPGEVLVVVGPGLLATVPGCLAGAALALALVREDHLFRYFKDR</sequence>
<keyword evidence="1" id="KW-1133">Transmembrane helix</keyword>
<keyword evidence="3" id="KW-1185">Reference proteome</keyword>
<gene>
    <name evidence="2" type="ORF">HNR07_000725</name>
</gene>
<reference evidence="2 3" key="1">
    <citation type="submission" date="2020-08" db="EMBL/GenBank/DDBJ databases">
        <title>Sequencing the genomes of 1000 actinobacteria strains.</title>
        <authorList>
            <person name="Klenk H.-P."/>
        </authorList>
    </citation>
    <scope>NUCLEOTIDE SEQUENCE [LARGE SCALE GENOMIC DNA]</scope>
    <source>
        <strain evidence="2 3">DSM 44598</strain>
    </source>
</reference>
<dbReference type="EMBL" id="JACHDO010000001">
    <property type="protein sequence ID" value="MBB5489588.1"/>
    <property type="molecule type" value="Genomic_DNA"/>
</dbReference>
<dbReference type="Proteomes" id="UP000579647">
    <property type="component" value="Unassembled WGS sequence"/>
</dbReference>
<protein>
    <recommendedName>
        <fullName evidence="4">ABC transporter permease</fullName>
    </recommendedName>
</protein>
<evidence type="ECO:0000313" key="3">
    <source>
        <dbReference type="Proteomes" id="UP000579647"/>
    </source>
</evidence>
<name>A0A840WHP0_9ACTN</name>